<evidence type="ECO:0000256" key="9">
    <source>
        <dbReference type="SAM" id="MobiDB-lite"/>
    </source>
</evidence>
<dbReference type="PROSITE" id="PS50103">
    <property type="entry name" value="ZF_C3H1"/>
    <property type="match status" value="1"/>
</dbReference>
<evidence type="ECO:0000256" key="5">
    <source>
        <dbReference type="ARBA" id="ARBA00022806"/>
    </source>
</evidence>
<name>A0ABQ9EWX6_TEGGR</name>
<dbReference type="Pfam" id="PF00271">
    <property type="entry name" value="Helicase_C"/>
    <property type="match status" value="1"/>
</dbReference>
<dbReference type="CDD" id="cd18791">
    <property type="entry name" value="SF2_C_RHA"/>
    <property type="match status" value="1"/>
</dbReference>
<sequence>MERTIRKKRGRPNRGGGRFNRSRGRGRGRFSKTYEPDDVGDRNVHFVYKDPRQSIDKRKNRSDVGEVKVPMQRLYMSIENQEMVRDMLHLLHGNDDLTVESEEEEYDELDFRSENQYWMTDNTLYVEEATAFSSYYDNDESDQQLSEISVLAVNKLMRYGFEKKWSLEALQLSDGDIGVALEYLIMKCFDLKNDCEDCDSILKEFGMSMEDVLEQRNEEMVALESIYDKNFSQRIPNRVWTLKLELPVLLDLVKPSEKDEKDCRSFITKTESTEMCKFYQKGACRFGARCKYLHSVPESKRDVTNFAIESELNFELEIRFPKNNLYPLQSPVIAFSSTLPQSYFPPHISLNITDYLLKEAKTCAESGSPAVFSLVSVLDDESVLREIIHKEPLEYSLPEVVPPWKSQQTDTKNEYKKEGFKLNTRTSEIDSEEISEDETSEMHNVTENMSDMNVKEVKENVNEKIPVKRSNSRELEREYNAAEILKQNRKIKEDYLRKKERMKLPAWKMKDDIVSIIKENQVVVISDVCNIICTEPRRISAISVAERVAEERTEKLGKTIGYQIRLEKVQSALTRLLFCTTGIVLRRLEGDPELHGVTHIIIDEVHERSEESDFLLMYLRDMLPDRPDIKVILMSATINADLFSAYFNGCPVIDIPGKTFPVQQFFMEDVVEFTKYVLDEDSPFARPLKRSNAVRQRYDQGLMDDYDYDVNIDPMKPPKDTVKDENLTVKQLYYRYSGYNKQTCKTLATMDFDKINNDLIIALMEYIVYGKHEFVSGAILVFLPGFAEIQALYELLQTHSTFGHRNKGKYKIIPLHSVLSSEDQHAVFLKPPEGVTKIVIATNIAETSITIDDIVFVIDAGKMKERRYDSSKGMESLDMVWVSKANALQRKGRAGRVTSGVCFHLFTSYKYEYHLQEQPIPEIQRAPLEQIVLRIKMLDIFHRVHVQEVLEQLPEPPDEESIVSAITRLQDLGALDDRDELTPLGYHLGSLPVDVRIGKLMLFGAIFRCLDPALTIAATLSSKSPFVFPFDKKDEANKKKLEFAVGNSDHITMVNAYNGWIEARQQGSREGYNFCYDNFLSVKSLQMLASMKQQFVELLSDIGFIKEGITVKDVERKAVNGSDGVIDVTGAEVNVNSTNWKLVSAVLVGALYPNVVQVLSPNTKFNQGTAGAVPKPPKPDELKFKTQKDGVVHIHPSSVNFQVNYYESPYLVYHEKVYIRDCTMVGVYPLLLFGGGNISVDLEKGNFILSVAELVREVRMELDLLLSDKIKNPHMDLHTCPKGSAIIQTIVKLVTTQ</sequence>
<dbReference type="InterPro" id="IPR027417">
    <property type="entry name" value="P-loop_NTPase"/>
</dbReference>
<dbReference type="InterPro" id="IPR059023">
    <property type="entry name" value="RNA_hel_CTD"/>
</dbReference>
<keyword evidence="5" id="KW-0347">Helicase</keyword>
<dbReference type="Proteomes" id="UP001217089">
    <property type="component" value="Unassembled WGS sequence"/>
</dbReference>
<evidence type="ECO:0000259" key="11">
    <source>
        <dbReference type="PROSITE" id="PS50103"/>
    </source>
</evidence>
<organism evidence="14 15">
    <name type="scientific">Tegillarca granosa</name>
    <name type="common">Malaysian cockle</name>
    <name type="synonym">Anadara granosa</name>
    <dbReference type="NCBI Taxonomy" id="220873"/>
    <lineage>
        <taxon>Eukaryota</taxon>
        <taxon>Metazoa</taxon>
        <taxon>Spiralia</taxon>
        <taxon>Lophotrochozoa</taxon>
        <taxon>Mollusca</taxon>
        <taxon>Bivalvia</taxon>
        <taxon>Autobranchia</taxon>
        <taxon>Pteriomorphia</taxon>
        <taxon>Arcoida</taxon>
        <taxon>Arcoidea</taxon>
        <taxon>Arcidae</taxon>
        <taxon>Tegillarca</taxon>
    </lineage>
</organism>
<dbReference type="SUPFAM" id="SSF46934">
    <property type="entry name" value="UBA-like"/>
    <property type="match status" value="1"/>
</dbReference>
<evidence type="ECO:0000256" key="6">
    <source>
        <dbReference type="ARBA" id="ARBA00022833"/>
    </source>
</evidence>
<feature type="compositionally biased region" description="Basic residues" evidence="9">
    <location>
        <begin position="1"/>
        <end position="12"/>
    </location>
</feature>
<dbReference type="PROSITE" id="PS51192">
    <property type="entry name" value="HELICASE_ATP_BIND_1"/>
    <property type="match status" value="1"/>
</dbReference>
<evidence type="ECO:0000256" key="1">
    <source>
        <dbReference type="ARBA" id="ARBA00022723"/>
    </source>
</evidence>
<reference evidence="14 15" key="1">
    <citation type="submission" date="2022-12" db="EMBL/GenBank/DDBJ databases">
        <title>Chromosome-level genome of Tegillarca granosa.</title>
        <authorList>
            <person name="Kim J."/>
        </authorList>
    </citation>
    <scope>NUCLEOTIDE SEQUENCE [LARGE SCALE GENOMIC DNA]</scope>
    <source>
        <strain evidence="14">Teg-2019</strain>
        <tissue evidence="14">Adductor muscle</tissue>
    </source>
</reference>
<dbReference type="Gene3D" id="1.10.8.10">
    <property type="entry name" value="DNA helicase RuvA subunit, C-terminal domain"/>
    <property type="match status" value="1"/>
</dbReference>
<dbReference type="InterPro" id="IPR001650">
    <property type="entry name" value="Helicase_C-like"/>
</dbReference>
<dbReference type="InterPro" id="IPR000571">
    <property type="entry name" value="Znf_CCCH"/>
</dbReference>
<evidence type="ECO:0008006" key="16">
    <source>
        <dbReference type="Google" id="ProtNLM"/>
    </source>
</evidence>
<evidence type="ECO:0000256" key="7">
    <source>
        <dbReference type="ARBA" id="ARBA00022840"/>
    </source>
</evidence>
<feature type="domain" description="Helicase C-terminal" evidence="13">
    <location>
        <begin position="762"/>
        <end position="939"/>
    </location>
</feature>
<dbReference type="Gene3D" id="4.10.1000.10">
    <property type="entry name" value="Zinc finger, CCCH-type"/>
    <property type="match status" value="1"/>
</dbReference>
<dbReference type="SMART" id="SM00356">
    <property type="entry name" value="ZnF_C3H1"/>
    <property type="match status" value="1"/>
</dbReference>
<evidence type="ECO:0000313" key="14">
    <source>
        <dbReference type="EMBL" id="KAJ8308275.1"/>
    </source>
</evidence>
<feature type="zinc finger region" description="C3H1-type" evidence="8">
    <location>
        <begin position="270"/>
        <end position="297"/>
    </location>
</feature>
<dbReference type="InterPro" id="IPR016135">
    <property type="entry name" value="UBQ-conjugating_enzyme/RWD"/>
</dbReference>
<feature type="compositionally biased region" description="Basic residues" evidence="9">
    <location>
        <begin position="20"/>
        <end position="30"/>
    </location>
</feature>
<dbReference type="CDD" id="cd23825">
    <property type="entry name" value="RWD_DHX57"/>
    <property type="match status" value="1"/>
</dbReference>
<evidence type="ECO:0000256" key="4">
    <source>
        <dbReference type="ARBA" id="ARBA00022801"/>
    </source>
</evidence>
<dbReference type="Pfam" id="PF05773">
    <property type="entry name" value="RWD"/>
    <property type="match status" value="1"/>
</dbReference>
<feature type="domain" description="C3H1-type" evidence="11">
    <location>
        <begin position="270"/>
        <end position="297"/>
    </location>
</feature>
<dbReference type="InterPro" id="IPR015940">
    <property type="entry name" value="UBA"/>
</dbReference>
<dbReference type="Pfam" id="PF00270">
    <property type="entry name" value="DEAD"/>
    <property type="match status" value="1"/>
</dbReference>
<keyword evidence="4" id="KW-0378">Hydrolase</keyword>
<dbReference type="SUPFAM" id="SSF54495">
    <property type="entry name" value="UBC-like"/>
    <property type="match status" value="1"/>
</dbReference>
<dbReference type="InterPro" id="IPR009060">
    <property type="entry name" value="UBA-like_sf"/>
</dbReference>
<dbReference type="InterPro" id="IPR006575">
    <property type="entry name" value="RWD_dom"/>
</dbReference>
<keyword evidence="7" id="KW-0067">ATP-binding</keyword>
<evidence type="ECO:0000256" key="2">
    <source>
        <dbReference type="ARBA" id="ARBA00022741"/>
    </source>
</evidence>
<evidence type="ECO:0000256" key="3">
    <source>
        <dbReference type="ARBA" id="ARBA00022771"/>
    </source>
</evidence>
<keyword evidence="6 8" id="KW-0862">Zinc</keyword>
<feature type="region of interest" description="Disordered" evidence="9">
    <location>
        <begin position="1"/>
        <end position="37"/>
    </location>
</feature>
<keyword evidence="2" id="KW-0547">Nucleotide-binding</keyword>
<dbReference type="Pfam" id="PF00642">
    <property type="entry name" value="zf-CCCH"/>
    <property type="match status" value="1"/>
</dbReference>
<evidence type="ECO:0000259" key="12">
    <source>
        <dbReference type="PROSITE" id="PS51192"/>
    </source>
</evidence>
<dbReference type="SMART" id="SM00487">
    <property type="entry name" value="DEXDc"/>
    <property type="match status" value="1"/>
</dbReference>
<dbReference type="PANTHER" id="PTHR18934">
    <property type="entry name" value="ATP-DEPENDENT RNA HELICASE"/>
    <property type="match status" value="1"/>
</dbReference>
<evidence type="ECO:0000313" key="15">
    <source>
        <dbReference type="Proteomes" id="UP001217089"/>
    </source>
</evidence>
<evidence type="ECO:0000259" key="13">
    <source>
        <dbReference type="PROSITE" id="PS51194"/>
    </source>
</evidence>
<dbReference type="InterPro" id="IPR011709">
    <property type="entry name" value="DEAD-box_helicase_OB_fold"/>
</dbReference>
<dbReference type="Pfam" id="PF07717">
    <property type="entry name" value="OB_NTP_bind"/>
    <property type="match status" value="1"/>
</dbReference>
<dbReference type="InterPro" id="IPR014001">
    <property type="entry name" value="Helicase_ATP-bd"/>
</dbReference>
<accession>A0ABQ9EWX6</accession>
<dbReference type="SMART" id="SM00490">
    <property type="entry name" value="HELICc"/>
    <property type="match status" value="1"/>
</dbReference>
<dbReference type="Pfam" id="PF04408">
    <property type="entry name" value="WHD_HA2"/>
    <property type="match status" value="1"/>
</dbReference>
<dbReference type="Gene3D" id="1.20.120.1080">
    <property type="match status" value="1"/>
</dbReference>
<dbReference type="SMART" id="SM00847">
    <property type="entry name" value="HA2"/>
    <property type="match status" value="1"/>
</dbReference>
<dbReference type="Gene3D" id="3.10.110.10">
    <property type="entry name" value="Ubiquitin Conjugating Enzyme"/>
    <property type="match status" value="1"/>
</dbReference>
<dbReference type="SUPFAM" id="SSF52540">
    <property type="entry name" value="P-loop containing nucleoside triphosphate hydrolases"/>
    <property type="match status" value="1"/>
</dbReference>
<dbReference type="InterPro" id="IPR007502">
    <property type="entry name" value="Helicase-assoc_dom"/>
</dbReference>
<keyword evidence="15" id="KW-1185">Reference proteome</keyword>
<dbReference type="InterPro" id="IPR011545">
    <property type="entry name" value="DEAD/DEAH_box_helicase_dom"/>
</dbReference>
<keyword evidence="3 8" id="KW-0863">Zinc-finger</keyword>
<dbReference type="PROSITE" id="PS50030">
    <property type="entry name" value="UBA"/>
    <property type="match status" value="1"/>
</dbReference>
<comment type="caution">
    <text evidence="14">The sequence shown here is derived from an EMBL/GenBank/DDBJ whole genome shotgun (WGS) entry which is preliminary data.</text>
</comment>
<dbReference type="Pfam" id="PF21010">
    <property type="entry name" value="HA2_C"/>
    <property type="match status" value="1"/>
</dbReference>
<dbReference type="Gene3D" id="3.40.50.300">
    <property type="entry name" value="P-loop containing nucleotide triphosphate hydrolases"/>
    <property type="match status" value="2"/>
</dbReference>
<gene>
    <name evidence="14" type="ORF">KUTeg_013149</name>
</gene>
<dbReference type="Pfam" id="PF26026">
    <property type="entry name" value="RNA_hel_CTD"/>
    <property type="match status" value="1"/>
</dbReference>
<dbReference type="InterPro" id="IPR036855">
    <property type="entry name" value="Znf_CCCH_sf"/>
</dbReference>
<evidence type="ECO:0000256" key="8">
    <source>
        <dbReference type="PROSITE-ProRule" id="PRU00723"/>
    </source>
</evidence>
<dbReference type="PANTHER" id="PTHR18934:SF145">
    <property type="entry name" value="ATP-DEPENDENT RNA HELICASE DHX57-RELATED"/>
    <property type="match status" value="1"/>
</dbReference>
<feature type="domain" description="Helicase ATP-binding" evidence="12">
    <location>
        <begin position="531"/>
        <end position="656"/>
    </location>
</feature>
<keyword evidence="1 8" id="KW-0479">Metal-binding</keyword>
<dbReference type="InterPro" id="IPR048333">
    <property type="entry name" value="HA2_WH"/>
</dbReference>
<proteinExistence type="predicted"/>
<dbReference type="PROSITE" id="PS51194">
    <property type="entry name" value="HELICASE_CTER"/>
    <property type="match status" value="1"/>
</dbReference>
<protein>
    <recommendedName>
        <fullName evidence="16">ATP-dependent RNA helicase DHX57</fullName>
    </recommendedName>
</protein>
<feature type="domain" description="UBA" evidence="10">
    <location>
        <begin position="140"/>
        <end position="187"/>
    </location>
</feature>
<evidence type="ECO:0000259" key="10">
    <source>
        <dbReference type="PROSITE" id="PS50030"/>
    </source>
</evidence>
<dbReference type="EMBL" id="JARBDR010000657">
    <property type="protein sequence ID" value="KAJ8308275.1"/>
    <property type="molecule type" value="Genomic_DNA"/>
</dbReference>
<dbReference type="SUPFAM" id="SSF90229">
    <property type="entry name" value="CCCH zinc finger"/>
    <property type="match status" value="1"/>
</dbReference>